<proteinExistence type="predicted"/>
<dbReference type="EMBL" id="BPLR01013260">
    <property type="protein sequence ID" value="GIY59981.1"/>
    <property type="molecule type" value="Genomic_DNA"/>
</dbReference>
<dbReference type="Proteomes" id="UP001054945">
    <property type="component" value="Unassembled WGS sequence"/>
</dbReference>
<accession>A0AAV4UQ18</accession>
<sequence length="81" mass="9132">MRSQLEALPAFRQQVLAMKLFGSKKALMKESYDRKRQVTGSYIPAVSSGQAHWRKALERVLHNCDGLGEGKKKVYHLEDGG</sequence>
<name>A0AAV4UQ18_CAEEX</name>
<dbReference type="AlphaFoldDB" id="A0AAV4UQ18"/>
<reference evidence="1 2" key="1">
    <citation type="submission" date="2021-06" db="EMBL/GenBank/DDBJ databases">
        <title>Caerostris extrusa draft genome.</title>
        <authorList>
            <person name="Kono N."/>
            <person name="Arakawa K."/>
        </authorList>
    </citation>
    <scope>NUCLEOTIDE SEQUENCE [LARGE SCALE GENOMIC DNA]</scope>
</reference>
<evidence type="ECO:0000313" key="2">
    <source>
        <dbReference type="Proteomes" id="UP001054945"/>
    </source>
</evidence>
<protein>
    <submittedName>
        <fullName evidence="1">Uncharacterized protein</fullName>
    </submittedName>
</protein>
<organism evidence="1 2">
    <name type="scientific">Caerostris extrusa</name>
    <name type="common">Bark spider</name>
    <name type="synonym">Caerostris bankana</name>
    <dbReference type="NCBI Taxonomy" id="172846"/>
    <lineage>
        <taxon>Eukaryota</taxon>
        <taxon>Metazoa</taxon>
        <taxon>Ecdysozoa</taxon>
        <taxon>Arthropoda</taxon>
        <taxon>Chelicerata</taxon>
        <taxon>Arachnida</taxon>
        <taxon>Araneae</taxon>
        <taxon>Araneomorphae</taxon>
        <taxon>Entelegynae</taxon>
        <taxon>Araneoidea</taxon>
        <taxon>Araneidae</taxon>
        <taxon>Caerostris</taxon>
    </lineage>
</organism>
<gene>
    <name evidence="1" type="ORF">CEXT_773691</name>
</gene>
<keyword evidence="2" id="KW-1185">Reference proteome</keyword>
<evidence type="ECO:0000313" key="1">
    <source>
        <dbReference type="EMBL" id="GIY59981.1"/>
    </source>
</evidence>
<comment type="caution">
    <text evidence="1">The sequence shown here is derived from an EMBL/GenBank/DDBJ whole genome shotgun (WGS) entry which is preliminary data.</text>
</comment>